<evidence type="ECO:0000313" key="3">
    <source>
        <dbReference type="EMBL" id="TBU08710.1"/>
    </source>
</evidence>
<sequence>MATKYSLAPSDINTKDSTHNKVAHRKTLRDRTNTENATVQLLCNGFGNMARNSNLHLDKTSIRTSDLCAECTDKTRCTSKKQTEQNNELNTTEVSRTVQDVKPRVRGRDLGDTPHEQTVSLHSTNLKTWKNVLPSVIEKAYLKKDTSLTKDHNANVVNEMTDATDNKNTNSDTTTLYVTTQITQINNTLTSSSKKTTRKILSRPRVRVLIRAIPRQNTLRGGTNIKYRKRISADIKETISDKLEVAISVRNNILKKKEYMKQNKSPFTNARHVLLYFGNITSNKISLYRLALENIELGASKLVVDMEFISNTVLEVICKESVQMEVIRVNGLFKISKLFTRMNKIEDRQGNKNDKLRRLAVRIHNSKGIELHEMIKTLTINPMIFKKGYINVGGLSDYKIFKINNSIQRHEQILKKEGIIVLGRDTIVSEAFDNITDEGTHEQQILNNHAMYRLSEIDILTNTYKHNNKELKPDKIFTNTIVDIKISPIVGLNRKLLMLKPIEIQKKKRTNSTNNIEIIIKKNANIIRTLNINDCCAALHNIILSGVYRLRIRKQSLEHIGLKASQSEAIMNFHGNAIPNNRQNNNKELLNNFVLDGKITSLEETIYSGISGIKNEFHKICPRNFIVEFTYMFNKIITYKEISLIWKKHMIQPIPKGDSEFRPISLIEKTRKLFEKPILASTLNHALTLDTRLRHRNGEGICVTLDISKAYDSIYRKRLYEKLMIKQKFSREDTILIAALIENNEYKINTLIENTNWKTAALGLPQGSILSPILFNVFIDDIDKQTKLKYDDTERNEDKEGVTANTINTKSFYNTLNIGNNKVYKEKTLLPKIHSFKTHKNQRKNSNLLIENNENDEEALSYAFAKLPVCKLAQSPEIDEKGTIWAQGLIERMRKIKDRQTNTNTGLRRLAIKIIQSSGKELRDVNLHLDTKRIPLMIFKTGFINIGGLSTQKITIINQILNETKLDMLGIAETWRDEITCLHEDYKIIATKPSIKIQNRNSNKEEHIDNKIIVIGDYNLEQHKEMECEILNRHILFGLSEINLKTMTYKHGEKTSCPDKIQMSTVNKIVEVSIKEVTDCISTIKSGKSGGLTGIRNEFLKICPENFIEELTQLYNRIINTHICVTLNIKKAYDSVDRNKLNMKLLIQQNFSLNDTELIAYMIENNRYTSCGADCSKQKKNFKIVLKISNKGGNQVMVKQI</sequence>
<keyword evidence="4" id="KW-1185">Reference proteome</keyword>
<feature type="region of interest" description="Disordered" evidence="1">
    <location>
        <begin position="1"/>
        <end position="22"/>
    </location>
</feature>
<evidence type="ECO:0000313" key="4">
    <source>
        <dbReference type="Proteomes" id="UP000291404"/>
    </source>
</evidence>
<accession>A0A4Q9LN75</accession>
<dbReference type="AlphaFoldDB" id="A0A4Q9LN75"/>
<evidence type="ECO:0000256" key="1">
    <source>
        <dbReference type="SAM" id="MobiDB-lite"/>
    </source>
</evidence>
<proteinExistence type="predicted"/>
<dbReference type="PANTHER" id="PTHR36688">
    <property type="entry name" value="ENDO/EXONUCLEASE/PHOSPHATASE DOMAIN-CONTAINING PROTEIN"/>
    <property type="match status" value="1"/>
</dbReference>
<dbReference type="VEuPathDB" id="MicrosporidiaDB:CWI39_0117p0010"/>
<dbReference type="STRING" id="148818.A0A4Q9LN75"/>
<reference evidence="3 4" key="1">
    <citation type="submission" date="2017-12" db="EMBL/GenBank/DDBJ databases">
        <authorList>
            <person name="Pombert J.-F."/>
            <person name="Haag K.L."/>
            <person name="Ebert D."/>
        </authorList>
    </citation>
    <scope>NUCLEOTIDE SEQUENCE [LARGE SCALE GENOMIC DNA]</scope>
    <source>
        <strain evidence="3">BE-OM-2</strain>
    </source>
</reference>
<protein>
    <submittedName>
        <fullName evidence="3">Putative reverse transcriptase</fullName>
    </submittedName>
</protein>
<organism evidence="3 4">
    <name type="scientific">Hamiltosporidium magnivora</name>
    <dbReference type="NCBI Taxonomy" id="148818"/>
    <lineage>
        <taxon>Eukaryota</taxon>
        <taxon>Fungi</taxon>
        <taxon>Fungi incertae sedis</taxon>
        <taxon>Microsporidia</taxon>
        <taxon>Dubosqiidae</taxon>
        <taxon>Hamiltosporidium</taxon>
    </lineage>
</organism>
<dbReference type="VEuPathDB" id="MicrosporidiaDB:CWI39_0083p0010"/>
<dbReference type="EMBL" id="PITI01000105">
    <property type="protein sequence ID" value="TBU08710.1"/>
    <property type="molecule type" value="Genomic_DNA"/>
</dbReference>
<dbReference type="InterPro" id="IPR043502">
    <property type="entry name" value="DNA/RNA_pol_sf"/>
</dbReference>
<dbReference type="VEuPathDB" id="MicrosporidiaDB:CWI39_0974p0020"/>
<keyword evidence="3" id="KW-0548">Nucleotidyltransferase</keyword>
<dbReference type="PANTHER" id="PTHR36688:SF2">
    <property type="entry name" value="ENDONUCLEASE_EXONUCLEASE_PHOSPHATASE DOMAIN-CONTAINING PROTEIN"/>
    <property type="match status" value="1"/>
</dbReference>
<evidence type="ECO:0000259" key="2">
    <source>
        <dbReference type="PROSITE" id="PS50878"/>
    </source>
</evidence>
<dbReference type="InterPro" id="IPR052560">
    <property type="entry name" value="RdDP_mobile_element"/>
</dbReference>
<dbReference type="Proteomes" id="UP000291404">
    <property type="component" value="Unassembled WGS sequence"/>
</dbReference>
<keyword evidence="3" id="KW-0695">RNA-directed DNA polymerase</keyword>
<dbReference type="VEuPathDB" id="MicrosporidiaDB:CWI39_0974p0010"/>
<dbReference type="PROSITE" id="PS50878">
    <property type="entry name" value="RT_POL"/>
    <property type="match status" value="1"/>
</dbReference>
<keyword evidence="3" id="KW-0808">Transferase</keyword>
<dbReference type="VEuPathDB" id="MicrosporidiaDB:CWI36_0105p0010"/>
<feature type="domain" description="Reverse transcriptase" evidence="2">
    <location>
        <begin position="635"/>
        <end position="864"/>
    </location>
</feature>
<gene>
    <name evidence="3" type="ORF">CWI36_0105p0010</name>
</gene>
<dbReference type="SUPFAM" id="SSF56672">
    <property type="entry name" value="DNA/RNA polymerases"/>
    <property type="match status" value="1"/>
</dbReference>
<dbReference type="GO" id="GO:0003964">
    <property type="term" value="F:RNA-directed DNA polymerase activity"/>
    <property type="evidence" value="ECO:0007669"/>
    <property type="project" value="UniProtKB-KW"/>
</dbReference>
<dbReference type="Pfam" id="PF00078">
    <property type="entry name" value="RVT_1"/>
    <property type="match status" value="1"/>
</dbReference>
<name>A0A4Q9LN75_9MICR</name>
<dbReference type="InterPro" id="IPR000477">
    <property type="entry name" value="RT_dom"/>
</dbReference>
<comment type="caution">
    <text evidence="3">The sequence shown here is derived from an EMBL/GenBank/DDBJ whole genome shotgun (WGS) entry which is preliminary data.</text>
</comment>